<reference evidence="2" key="1">
    <citation type="journal article" date="2021" name="Elife">
        <title>Highly contiguous assemblies of 101 drosophilid genomes.</title>
        <authorList>
            <person name="Kim B.Y."/>
            <person name="Wang J.R."/>
            <person name="Miller D.E."/>
            <person name="Barmina O."/>
            <person name="Delaney E."/>
            <person name="Thompson A."/>
            <person name="Comeault A.A."/>
            <person name="Peede D."/>
            <person name="D'Agostino E.R."/>
            <person name="Pelaez J."/>
            <person name="Aguilar J.M."/>
            <person name="Haji D."/>
            <person name="Matsunaga T."/>
            <person name="Armstrong E.E."/>
            <person name="Zych M."/>
            <person name="Ogawa Y."/>
            <person name="Stamenkovic-Radak M."/>
            <person name="Jelic M."/>
            <person name="Veselinovic M.S."/>
            <person name="Tanaskovic M."/>
            <person name="Eric P."/>
            <person name="Gao J.J."/>
            <person name="Katoh T.K."/>
            <person name="Toda M.J."/>
            <person name="Watabe H."/>
            <person name="Watada M."/>
            <person name="Davis J.S."/>
            <person name="Moyle L.C."/>
            <person name="Manoli G."/>
            <person name="Bertolini E."/>
            <person name="Kostal V."/>
            <person name="Hawley R.S."/>
            <person name="Takahashi A."/>
            <person name="Jones C.D."/>
            <person name="Price D.K."/>
            <person name="Whiteman N."/>
            <person name="Kopp A."/>
            <person name="Matute D.R."/>
            <person name="Petrov D.A."/>
        </authorList>
    </citation>
    <scope>NUCLEOTIDE SEQUENCE [LARGE SCALE GENOMIC DNA]</scope>
</reference>
<name>A0A6P4ECJ8_DRORH</name>
<evidence type="ECO:0000313" key="2">
    <source>
        <dbReference type="Proteomes" id="UP001652680"/>
    </source>
</evidence>
<keyword evidence="2" id="KW-1185">Reference proteome</keyword>
<reference evidence="3" key="2">
    <citation type="submission" date="2025-04" db="UniProtKB">
        <authorList>
            <consortium name="RefSeq"/>
        </authorList>
    </citation>
    <scope>IDENTIFICATION</scope>
</reference>
<accession>A0A6P4ECJ8</accession>
<dbReference type="GeneID" id="108038689"/>
<proteinExistence type="predicted"/>
<dbReference type="RefSeq" id="XP_016971006.1">
    <property type="nucleotide sequence ID" value="XM_017115517.1"/>
</dbReference>
<evidence type="ECO:0000313" key="1">
    <source>
        <dbReference type="EnsemblMetazoa" id="XP_016971006.1"/>
    </source>
</evidence>
<dbReference type="AlphaFoldDB" id="A0A6P4ECJ8"/>
<dbReference type="Proteomes" id="UP001652680">
    <property type="component" value="Unassembled WGS sequence"/>
</dbReference>
<dbReference type="OrthoDB" id="8185227at2759"/>
<gene>
    <name evidence="3" type="primary">LOC108038689</name>
    <name evidence="1" type="synonym">108038689</name>
</gene>
<evidence type="ECO:0000313" key="3">
    <source>
        <dbReference type="RefSeq" id="XP_016971006.1"/>
    </source>
</evidence>
<reference evidence="1" key="3">
    <citation type="submission" date="2025-05" db="UniProtKB">
        <authorList>
            <consortium name="EnsemblMetazoa"/>
        </authorList>
    </citation>
    <scope>IDENTIFICATION</scope>
</reference>
<organism evidence="3">
    <name type="scientific">Drosophila rhopaloa</name>
    <name type="common">Fruit fly</name>
    <dbReference type="NCBI Taxonomy" id="1041015"/>
    <lineage>
        <taxon>Eukaryota</taxon>
        <taxon>Metazoa</taxon>
        <taxon>Ecdysozoa</taxon>
        <taxon>Arthropoda</taxon>
        <taxon>Hexapoda</taxon>
        <taxon>Insecta</taxon>
        <taxon>Pterygota</taxon>
        <taxon>Neoptera</taxon>
        <taxon>Endopterygota</taxon>
        <taxon>Diptera</taxon>
        <taxon>Brachycera</taxon>
        <taxon>Muscomorpha</taxon>
        <taxon>Ephydroidea</taxon>
        <taxon>Drosophilidae</taxon>
        <taxon>Drosophila</taxon>
        <taxon>Sophophora</taxon>
    </lineage>
</organism>
<dbReference type="EnsemblMetazoa" id="XM_017115517.1">
    <property type="protein sequence ID" value="XP_016971006.1"/>
    <property type="gene ID" value="LOC108038689"/>
</dbReference>
<sequence>MIKPAVEDDLKDERRSYAKEKVLMYSSNVLIGNWYNNRFQGPTHNGSTILPGLMTEKGCEQHQTCSQATYKPFDYNQSVHDHLVVRNRMYGNKVAQSAGLKLSEEEQYINNYTTMNTLMFHLFPKMRLEECLKMEEAGQTHFTPMRPDGLDSYGNFSLVRNKLRCKLANERPPRGLTSYRGEFDAKTRSKTENVEVGEWTVADEATRKRERDRFVFLNCSIHDDLKDFNGK</sequence>
<protein>
    <submittedName>
        <fullName evidence="3">Uncharacterized protein LOC108038689</fullName>
    </submittedName>
</protein>